<evidence type="ECO:0000313" key="2">
    <source>
        <dbReference type="Proteomes" id="UP000805193"/>
    </source>
</evidence>
<feature type="non-terminal residue" evidence="1">
    <location>
        <position position="233"/>
    </location>
</feature>
<gene>
    <name evidence="1" type="ORF">HPB47_004627</name>
</gene>
<accession>A0AC60PF93</accession>
<sequence>MIKRLTKTIKWDQFRAFIEEHIEDINPAKISAFLTKATKSATDFRQDRRTAAPTKFRRHKRRCYLKRVTLLTKKASTYAQTLNLTRWIAHCESFDRTTKLGEVWRTFNAMNGKRKWCSPVPLLTLFSTDTEEDILDQLGSAFFLQPDDLPSSDVYRPVYADIVDMENPGNQPFTEWELDAAIAQCKLKSAPGPDEVTAPMLRNAPCAAKEGILHWINFIWQTSHLPEDWKMSW</sequence>
<evidence type="ECO:0000313" key="1">
    <source>
        <dbReference type="EMBL" id="KAG0418737.1"/>
    </source>
</evidence>
<organism evidence="1 2">
    <name type="scientific">Ixodes persulcatus</name>
    <name type="common">Taiga tick</name>
    <dbReference type="NCBI Taxonomy" id="34615"/>
    <lineage>
        <taxon>Eukaryota</taxon>
        <taxon>Metazoa</taxon>
        <taxon>Ecdysozoa</taxon>
        <taxon>Arthropoda</taxon>
        <taxon>Chelicerata</taxon>
        <taxon>Arachnida</taxon>
        <taxon>Acari</taxon>
        <taxon>Parasitiformes</taxon>
        <taxon>Ixodida</taxon>
        <taxon>Ixodoidea</taxon>
        <taxon>Ixodidae</taxon>
        <taxon>Ixodinae</taxon>
        <taxon>Ixodes</taxon>
    </lineage>
</organism>
<dbReference type="EMBL" id="JABSTQ010010706">
    <property type="protein sequence ID" value="KAG0418737.1"/>
    <property type="molecule type" value="Genomic_DNA"/>
</dbReference>
<name>A0AC60PF93_IXOPE</name>
<keyword evidence="2" id="KW-1185">Reference proteome</keyword>
<comment type="caution">
    <text evidence="1">The sequence shown here is derived from an EMBL/GenBank/DDBJ whole genome shotgun (WGS) entry which is preliminary data.</text>
</comment>
<protein>
    <submittedName>
        <fullName evidence="1">Uncharacterized protein</fullName>
    </submittedName>
</protein>
<proteinExistence type="predicted"/>
<dbReference type="Proteomes" id="UP000805193">
    <property type="component" value="Unassembled WGS sequence"/>
</dbReference>
<reference evidence="1 2" key="1">
    <citation type="journal article" date="2020" name="Cell">
        <title>Large-Scale Comparative Analyses of Tick Genomes Elucidate Their Genetic Diversity and Vector Capacities.</title>
        <authorList>
            <consortium name="Tick Genome and Microbiome Consortium (TIGMIC)"/>
            <person name="Jia N."/>
            <person name="Wang J."/>
            <person name="Shi W."/>
            <person name="Du L."/>
            <person name="Sun Y."/>
            <person name="Zhan W."/>
            <person name="Jiang J.F."/>
            <person name="Wang Q."/>
            <person name="Zhang B."/>
            <person name="Ji P."/>
            <person name="Bell-Sakyi L."/>
            <person name="Cui X.M."/>
            <person name="Yuan T.T."/>
            <person name="Jiang B.G."/>
            <person name="Yang W.F."/>
            <person name="Lam T.T."/>
            <person name="Chang Q.C."/>
            <person name="Ding S.J."/>
            <person name="Wang X.J."/>
            <person name="Zhu J.G."/>
            <person name="Ruan X.D."/>
            <person name="Zhao L."/>
            <person name="Wei J.T."/>
            <person name="Ye R.Z."/>
            <person name="Que T.C."/>
            <person name="Du C.H."/>
            <person name="Zhou Y.H."/>
            <person name="Cheng J.X."/>
            <person name="Dai P.F."/>
            <person name="Guo W.B."/>
            <person name="Han X.H."/>
            <person name="Huang E.J."/>
            <person name="Li L.F."/>
            <person name="Wei W."/>
            <person name="Gao Y.C."/>
            <person name="Liu J.Z."/>
            <person name="Shao H.Z."/>
            <person name="Wang X."/>
            <person name="Wang C.C."/>
            <person name="Yang T.C."/>
            <person name="Huo Q.B."/>
            <person name="Li W."/>
            <person name="Chen H.Y."/>
            <person name="Chen S.E."/>
            <person name="Zhou L.G."/>
            <person name="Ni X.B."/>
            <person name="Tian J.H."/>
            <person name="Sheng Y."/>
            <person name="Liu T."/>
            <person name="Pan Y.S."/>
            <person name="Xia L.Y."/>
            <person name="Li J."/>
            <person name="Zhao F."/>
            <person name="Cao W.C."/>
        </authorList>
    </citation>
    <scope>NUCLEOTIDE SEQUENCE [LARGE SCALE GENOMIC DNA]</scope>
    <source>
        <strain evidence="1">Iper-2018</strain>
    </source>
</reference>